<dbReference type="PROSITE" id="PS50222">
    <property type="entry name" value="EF_HAND_2"/>
    <property type="match status" value="1"/>
</dbReference>
<dbReference type="eggNOG" id="KOG0169">
    <property type="taxonomic scope" value="Eukaryota"/>
</dbReference>
<keyword evidence="2 6" id="KW-0378">Hydrolase</keyword>
<keyword evidence="4 6" id="KW-0443">Lipid metabolism</keyword>
<dbReference type="Gene3D" id="2.60.40.150">
    <property type="entry name" value="C2 domain"/>
    <property type="match status" value="1"/>
</dbReference>
<dbReference type="Proteomes" id="UP000000598">
    <property type="component" value="Chromosome D"/>
</dbReference>
<dbReference type="InterPro" id="IPR002048">
    <property type="entry name" value="EF_hand_dom"/>
</dbReference>
<evidence type="ECO:0000256" key="6">
    <source>
        <dbReference type="RuleBase" id="RU361133"/>
    </source>
</evidence>
<dbReference type="GO" id="GO:0004435">
    <property type="term" value="F:phosphatidylinositol-4,5-bisphosphate phospholipase C activity"/>
    <property type="evidence" value="ECO:0007669"/>
    <property type="project" value="UniProtKB-EC"/>
</dbReference>
<dbReference type="CDD" id="cd00275">
    <property type="entry name" value="C2_PLC_like"/>
    <property type="match status" value="1"/>
</dbReference>
<dbReference type="PANTHER" id="PTHR10336">
    <property type="entry name" value="PHOSPHOINOSITIDE-SPECIFIC PHOSPHOLIPASE C FAMILY PROTEIN"/>
    <property type="match status" value="1"/>
</dbReference>
<dbReference type="GO" id="GO:0016042">
    <property type="term" value="P:lipid catabolic process"/>
    <property type="evidence" value="ECO:0007669"/>
    <property type="project" value="UniProtKB-KW"/>
</dbReference>
<dbReference type="CDD" id="cd13360">
    <property type="entry name" value="PH_PLC_fungal"/>
    <property type="match status" value="1"/>
</dbReference>
<evidence type="ECO:0000256" key="7">
    <source>
        <dbReference type="SAM" id="MobiDB-lite"/>
    </source>
</evidence>
<keyword evidence="11" id="KW-1185">Reference proteome</keyword>
<feature type="compositionally biased region" description="Polar residues" evidence="7">
    <location>
        <begin position="49"/>
        <end position="66"/>
    </location>
</feature>
<dbReference type="PROSITE" id="PS50008">
    <property type="entry name" value="PIPLC_Y_DOMAIN"/>
    <property type="match status" value="1"/>
</dbReference>
<dbReference type="SUPFAM" id="SSF51695">
    <property type="entry name" value="PLC-like phosphodiesterases"/>
    <property type="match status" value="1"/>
</dbReference>
<dbReference type="InParanoid" id="Q6CSI9"/>
<dbReference type="InterPro" id="IPR000909">
    <property type="entry name" value="PLipase_C_PInositol-sp_X_dom"/>
</dbReference>
<evidence type="ECO:0000259" key="8">
    <source>
        <dbReference type="PROSITE" id="PS50008"/>
    </source>
</evidence>
<dbReference type="InterPro" id="IPR000008">
    <property type="entry name" value="C2_dom"/>
</dbReference>
<dbReference type="GO" id="GO:0051209">
    <property type="term" value="P:release of sequestered calcium ion into cytosol"/>
    <property type="evidence" value="ECO:0007669"/>
    <property type="project" value="TreeGrafter"/>
</dbReference>
<evidence type="ECO:0000256" key="1">
    <source>
        <dbReference type="ARBA" id="ARBA00012368"/>
    </source>
</evidence>
<dbReference type="PaxDb" id="284590-Q6CSI9"/>
<dbReference type="EMBL" id="CR382124">
    <property type="protein sequence ID" value="CAH00196.1"/>
    <property type="molecule type" value="Genomic_DNA"/>
</dbReference>
<dbReference type="PRINTS" id="PR00390">
    <property type="entry name" value="PHPHLIPASEC"/>
</dbReference>
<keyword evidence="3 6" id="KW-0442">Lipid degradation</keyword>
<evidence type="ECO:0000313" key="10">
    <source>
        <dbReference type="EMBL" id="CAH00196.1"/>
    </source>
</evidence>
<name>Q6CSI9_KLULA</name>
<dbReference type="InterPro" id="IPR037755">
    <property type="entry name" value="Plc1_PH"/>
</dbReference>
<dbReference type="AlphaFoldDB" id="Q6CSI9"/>
<protein>
    <recommendedName>
        <fullName evidence="1 6">Phosphoinositide phospholipase C</fullName>
        <ecNumber evidence="1 6">3.1.4.11</ecNumber>
    </recommendedName>
</protein>
<evidence type="ECO:0000256" key="5">
    <source>
        <dbReference type="ARBA" id="ARBA00023224"/>
    </source>
</evidence>
<feature type="domain" description="EF-hand" evidence="9">
    <location>
        <begin position="291"/>
        <end position="326"/>
    </location>
</feature>
<keyword evidence="5" id="KW-0807">Transducer</keyword>
<dbReference type="PROSITE" id="PS50007">
    <property type="entry name" value="PIPLC_X_DOMAIN"/>
    <property type="match status" value="1"/>
</dbReference>
<feature type="compositionally biased region" description="Low complexity" evidence="7">
    <location>
        <begin position="87"/>
        <end position="103"/>
    </location>
</feature>
<dbReference type="FunCoup" id="Q6CSI9">
    <property type="interactions" value="365"/>
</dbReference>
<dbReference type="HOGENOM" id="CLU_002738_1_0_1"/>
<evidence type="ECO:0000256" key="4">
    <source>
        <dbReference type="ARBA" id="ARBA00023098"/>
    </source>
</evidence>
<reference evidence="10 11" key="1">
    <citation type="journal article" date="2004" name="Nature">
        <title>Genome evolution in yeasts.</title>
        <authorList>
            <consortium name="Genolevures"/>
            <person name="Dujon B."/>
            <person name="Sherman D."/>
            <person name="Fischer G."/>
            <person name="Durrens P."/>
            <person name="Casaregola S."/>
            <person name="Lafontaine I."/>
            <person name="de Montigny J."/>
            <person name="Marck C."/>
            <person name="Neuveglise C."/>
            <person name="Talla E."/>
            <person name="Goffard N."/>
            <person name="Frangeul L."/>
            <person name="Aigle M."/>
            <person name="Anthouard V."/>
            <person name="Babour A."/>
            <person name="Barbe V."/>
            <person name="Barnay S."/>
            <person name="Blanchin S."/>
            <person name="Beckerich J.M."/>
            <person name="Beyne E."/>
            <person name="Bleykasten C."/>
            <person name="Boisrame A."/>
            <person name="Boyer J."/>
            <person name="Cattolico L."/>
            <person name="Confanioleri F."/>
            <person name="de Daruvar A."/>
            <person name="Despons L."/>
            <person name="Fabre E."/>
            <person name="Fairhead C."/>
            <person name="Ferry-Dumazet H."/>
            <person name="Groppi A."/>
            <person name="Hantraye F."/>
            <person name="Hennequin C."/>
            <person name="Jauniaux N."/>
            <person name="Joyet P."/>
            <person name="Kachouri R."/>
            <person name="Kerrest A."/>
            <person name="Koszul R."/>
            <person name="Lemaire M."/>
            <person name="Lesur I."/>
            <person name="Ma L."/>
            <person name="Muller H."/>
            <person name="Nicaud J.M."/>
            <person name="Nikolski M."/>
            <person name="Oztas S."/>
            <person name="Ozier-Kalogeropoulos O."/>
            <person name="Pellenz S."/>
            <person name="Potier S."/>
            <person name="Richard G.F."/>
            <person name="Straub M.L."/>
            <person name="Suleau A."/>
            <person name="Swennene D."/>
            <person name="Tekaia F."/>
            <person name="Wesolowski-Louvel M."/>
            <person name="Westhof E."/>
            <person name="Wirth B."/>
            <person name="Zeniou-Meyer M."/>
            <person name="Zivanovic I."/>
            <person name="Bolotin-Fukuhara M."/>
            <person name="Thierry A."/>
            <person name="Bouchier C."/>
            <person name="Caudron B."/>
            <person name="Scarpelli C."/>
            <person name="Gaillardin C."/>
            <person name="Weissenbach J."/>
            <person name="Wincker P."/>
            <person name="Souciet J.L."/>
        </authorList>
    </citation>
    <scope>NUCLEOTIDE SEQUENCE [LARGE SCALE GENOMIC DNA]</scope>
    <source>
        <strain evidence="11">ATCC 8585 / CBS 2359 / DSM 70799 / NBRC 1267 / NRRL Y-1140 / WM37</strain>
    </source>
</reference>
<dbReference type="CDD" id="cd08598">
    <property type="entry name" value="PI-PLC1c_yeast"/>
    <property type="match status" value="1"/>
</dbReference>
<dbReference type="PANTHER" id="PTHR10336:SF36">
    <property type="entry name" value="1-PHOSPHATIDYLINOSITOL 4,5-BISPHOSPHATE PHOSPHODIESTERASE BETA-4"/>
    <property type="match status" value="1"/>
</dbReference>
<feature type="region of interest" description="Disordered" evidence="7">
    <location>
        <begin position="87"/>
        <end position="109"/>
    </location>
</feature>
<proteinExistence type="predicted"/>
<dbReference type="InterPro" id="IPR017946">
    <property type="entry name" value="PLC-like_Pdiesterase_TIM-brl"/>
</dbReference>
<dbReference type="SMART" id="SM00239">
    <property type="entry name" value="C2"/>
    <property type="match status" value="1"/>
</dbReference>
<evidence type="ECO:0000256" key="3">
    <source>
        <dbReference type="ARBA" id="ARBA00022963"/>
    </source>
</evidence>
<organism evidence="10 11">
    <name type="scientific">Kluyveromyces lactis (strain ATCC 8585 / CBS 2359 / DSM 70799 / NBRC 1267 / NRRL Y-1140 / WM37)</name>
    <name type="common">Yeast</name>
    <name type="synonym">Candida sphaerica</name>
    <dbReference type="NCBI Taxonomy" id="284590"/>
    <lineage>
        <taxon>Eukaryota</taxon>
        <taxon>Fungi</taxon>
        <taxon>Dikarya</taxon>
        <taxon>Ascomycota</taxon>
        <taxon>Saccharomycotina</taxon>
        <taxon>Saccharomycetes</taxon>
        <taxon>Saccharomycetales</taxon>
        <taxon>Saccharomycetaceae</taxon>
        <taxon>Kluyveromyces</taxon>
    </lineage>
</organism>
<dbReference type="InterPro" id="IPR001711">
    <property type="entry name" value="PLipase_C_Pinositol-sp_Y"/>
</dbReference>
<evidence type="ECO:0000256" key="2">
    <source>
        <dbReference type="ARBA" id="ARBA00022801"/>
    </source>
</evidence>
<dbReference type="OMA" id="HWQREMS"/>
<evidence type="ECO:0000313" key="11">
    <source>
        <dbReference type="Proteomes" id="UP000000598"/>
    </source>
</evidence>
<dbReference type="InterPro" id="IPR035892">
    <property type="entry name" value="C2_domain_sf"/>
</dbReference>
<feature type="region of interest" description="Disordered" evidence="7">
    <location>
        <begin position="47"/>
        <end position="66"/>
    </location>
</feature>
<feature type="domain" description="PI-PLC Y-box" evidence="8">
    <location>
        <begin position="620"/>
        <end position="739"/>
    </location>
</feature>
<dbReference type="Gene3D" id="3.20.20.190">
    <property type="entry name" value="Phosphatidylinositol (PI) phosphodiesterase"/>
    <property type="match status" value="1"/>
</dbReference>
<dbReference type="SUPFAM" id="SSF49562">
    <property type="entry name" value="C2 domain (Calcium/lipid-binding domain, CaLB)"/>
    <property type="match status" value="1"/>
</dbReference>
<dbReference type="GO" id="GO:0048015">
    <property type="term" value="P:phosphatidylinositol-mediated signaling"/>
    <property type="evidence" value="ECO:0007669"/>
    <property type="project" value="TreeGrafter"/>
</dbReference>
<dbReference type="Pfam" id="PF00387">
    <property type="entry name" value="PI-PLC-Y"/>
    <property type="match status" value="1"/>
</dbReference>
<dbReference type="SMART" id="SM00149">
    <property type="entry name" value="PLCYc"/>
    <property type="match status" value="1"/>
</dbReference>
<evidence type="ECO:0000259" key="9">
    <source>
        <dbReference type="PROSITE" id="PS50222"/>
    </source>
</evidence>
<dbReference type="EC" id="3.1.4.11" evidence="1 6"/>
<dbReference type="STRING" id="284590.Q6CSI9"/>
<dbReference type="Pfam" id="PF00388">
    <property type="entry name" value="PI-PLC-X"/>
    <property type="match status" value="1"/>
</dbReference>
<dbReference type="InterPro" id="IPR011992">
    <property type="entry name" value="EF-hand-dom_pair"/>
</dbReference>
<dbReference type="Gene3D" id="1.10.238.10">
    <property type="entry name" value="EF-hand"/>
    <property type="match status" value="1"/>
</dbReference>
<sequence length="976" mass="111339">MDPFMVSCYMMTSQKRLVEPSMRLEFNDVDDEHQAIMPQSILRSLSLEDGSNSDMSSKSTAPSSGSEESFVYDHIYKGIKGFLSRRPSFNGHGNSNNNPNKNKTSQLGGPLTYALSSNLRLESTDSGFGSFSADPLDLPLLKVTRRKRVRYTFHIDQNTISWNNGKKLIYVDTIKDIRSGDMATNYMDMYNVPCPSRDLWCTIIYSVNKNRLKALHVIAEDAAVFKSFYETTVNLVNSRRKLMEDIAVPNNEQFANIHWQTSVSTKKEDQDKDTLSFADVKRLCNRYHIYCSDNYLYALFIKADTNNNSLLNFPEFQDFVKYLKARPEIEIIWNQMKNKDTKVVDFQSFYQFICDVQGEVISQTNAYKIFKKYCTADELLDVEGLLKFLTKQPFLQLFEEDYSRPLNEYFISSSHNTYLMGKQVVDEVSVEAYTRALQQGCRCIEIDIWQGDHGPVVCHGLFTQSIPLEDVVKTIRKYAFITSPYPLIVSLEIHCKKDYQLMITKIMKEILGDLIFVIPPNTSLLSPEQLKNRIILKSKKTHAVESEIISGSTSSYTSSSSHESLSETNDMRLIKKRGLQKSTTSSTSPNTTTVPVTTKRNNKSLLLSTKIMISDKVHEISGIHGVRFRNFSLPESKTTTHCFSLSEKKFINLDKDETQKLAINKHNRRHLMRIYPHMLRYKSSNFNPIRFWKEGVQMVATNWQTYDLGQQLNHAMFQVSLDRNSIWHSGYVLKPAHLRKEIHKMKDIPVIMERLKREKIHIHLDVISGQMLSLQNCKILAPFVEIELITDNTMESLHLTNCLQPMGYTSNNSTHATGITSMSNASNGTFANITSTSTKRVDSNGSSGKTEPLCESNGTTVISGLSAEDGILSTPSAPPAVSVPVLSSPQLFSTKCFRDNGFSPVWNASFECTLTNTTFNFVRFTVKNSTQTIATTCVRLNYLKQGYRHLPLYNIKGEKFIFSTLFIRYKEELLKW</sequence>
<dbReference type="InterPro" id="IPR001192">
    <property type="entry name" value="PI-PLC_fam"/>
</dbReference>
<gene>
    <name evidence="10" type="ORF">KLLA0_D00638g</name>
</gene>
<accession>Q6CSI9</accession>
<dbReference type="KEGG" id="kla:KLLA0_D00638g"/>
<dbReference type="SUPFAM" id="SSF47473">
    <property type="entry name" value="EF-hand"/>
    <property type="match status" value="1"/>
</dbReference>
<dbReference type="GO" id="GO:0005509">
    <property type="term" value="F:calcium ion binding"/>
    <property type="evidence" value="ECO:0007669"/>
    <property type="project" value="InterPro"/>
</dbReference>
<comment type="catalytic activity">
    <reaction evidence="6">
        <text>a 1,2-diacyl-sn-glycero-3-phospho-(1D-myo-inositol-4,5-bisphosphate) + H2O = 1D-myo-inositol 1,4,5-trisphosphate + a 1,2-diacyl-sn-glycerol + H(+)</text>
        <dbReference type="Rhea" id="RHEA:33179"/>
        <dbReference type="ChEBI" id="CHEBI:15377"/>
        <dbReference type="ChEBI" id="CHEBI:15378"/>
        <dbReference type="ChEBI" id="CHEBI:17815"/>
        <dbReference type="ChEBI" id="CHEBI:58456"/>
        <dbReference type="ChEBI" id="CHEBI:203600"/>
        <dbReference type="EC" id="3.1.4.11"/>
    </reaction>
</comment>
<dbReference type="SMART" id="SM00148">
    <property type="entry name" value="PLCXc"/>
    <property type="match status" value="1"/>
</dbReference>